<evidence type="ECO:0000313" key="1">
    <source>
        <dbReference type="Proteomes" id="UP000515135"/>
    </source>
</evidence>
<name>A0A6P4Y068_BRABE</name>
<dbReference type="AlphaFoldDB" id="A0A6P4Y068"/>
<dbReference type="Proteomes" id="UP000515135">
    <property type="component" value="Unplaced"/>
</dbReference>
<reference evidence="2" key="1">
    <citation type="submission" date="2025-08" db="UniProtKB">
        <authorList>
            <consortium name="RefSeq"/>
        </authorList>
    </citation>
    <scope>IDENTIFICATION</scope>
    <source>
        <tissue evidence="2">Gonad</tissue>
    </source>
</reference>
<dbReference type="InterPro" id="IPR051489">
    <property type="entry name" value="ADAM_Metalloproteinase"/>
</dbReference>
<gene>
    <name evidence="2" type="primary">LOC109468472</name>
</gene>
<protein>
    <submittedName>
        <fullName evidence="2">Disintegrin and metalloproteinase domain-containing protein 10-like</fullName>
    </submittedName>
</protein>
<dbReference type="GeneID" id="109468472"/>
<dbReference type="GO" id="GO:0005886">
    <property type="term" value="C:plasma membrane"/>
    <property type="evidence" value="ECO:0007669"/>
    <property type="project" value="TreeGrafter"/>
</dbReference>
<dbReference type="PANTHER" id="PTHR45702">
    <property type="entry name" value="ADAM10/ADAM17 METALLOPEPTIDASE FAMILY MEMBER"/>
    <property type="match status" value="1"/>
</dbReference>
<proteinExistence type="predicted"/>
<dbReference type="KEGG" id="bbel:109468472"/>
<dbReference type="GO" id="GO:0006509">
    <property type="term" value="P:membrane protein ectodomain proteolysis"/>
    <property type="evidence" value="ECO:0007669"/>
    <property type="project" value="TreeGrafter"/>
</dbReference>
<dbReference type="PANTHER" id="PTHR45702:SF2">
    <property type="entry name" value="KUZBANIAN, ISOFORM A"/>
    <property type="match status" value="1"/>
</dbReference>
<evidence type="ECO:0000313" key="2">
    <source>
        <dbReference type="RefSeq" id="XP_019622275.1"/>
    </source>
</evidence>
<keyword evidence="1" id="KW-1185">Reference proteome</keyword>
<dbReference type="GO" id="GO:0004222">
    <property type="term" value="F:metalloendopeptidase activity"/>
    <property type="evidence" value="ECO:0007669"/>
    <property type="project" value="TreeGrafter"/>
</dbReference>
<accession>A0A6P4Y068</accession>
<organism evidence="1 2">
    <name type="scientific">Branchiostoma belcheri</name>
    <name type="common">Amphioxus</name>
    <dbReference type="NCBI Taxonomy" id="7741"/>
    <lineage>
        <taxon>Eukaryota</taxon>
        <taxon>Metazoa</taxon>
        <taxon>Chordata</taxon>
        <taxon>Cephalochordata</taxon>
        <taxon>Leptocardii</taxon>
        <taxon>Amphioxiformes</taxon>
        <taxon>Branchiostomatidae</taxon>
        <taxon>Branchiostoma</taxon>
    </lineage>
</organism>
<dbReference type="OrthoDB" id="2149267at2759"/>
<dbReference type="RefSeq" id="XP_019622275.1">
    <property type="nucleotide sequence ID" value="XM_019766716.1"/>
</dbReference>
<sequence>MLARRGFICCCCIFSTISVGLGVSIDHYIRRYEPVTYNATDVHGQVLALKEENDVATPVRLDFSAFDRHFKLRLLPGANVLEHGVLVNIYSSSGVSSKPVNADILFRGKLEDEAESVVHGHIQRGLFSGVVKTTNSTYQVEPADRYRPFSRDFPLSRDFHSVMYDHNDVINGSRDDVNVSLNFAFVDHVTRMRAEVIHLESDFFDPKIPHSEEMHDRNFTEFKRKAWAKSR</sequence>
<dbReference type="GO" id="GO:0007219">
    <property type="term" value="P:Notch signaling pathway"/>
    <property type="evidence" value="ECO:0007669"/>
    <property type="project" value="TreeGrafter"/>
</dbReference>